<protein>
    <recommendedName>
        <fullName evidence="4">DUF3375 domain-containing protein</fullName>
    </recommendedName>
</protein>
<comment type="caution">
    <text evidence="2">The sequence shown here is derived from an EMBL/GenBank/DDBJ whole genome shotgun (WGS) entry which is preliminary data.</text>
</comment>
<sequence length="492" mass="55752">MSGDKGLNFLGLQAKYRRLFDESAAWRMLRADNAPYILAFIAELFSEESEVPYGRARILLDAEIERSRELGIWQTESSAATYLNQWIKYGWLREMDDSLTKTDASEIALRFCKGLDERHSGTTASHLRIVQEAVRDLAVAISPNVDEKVTLLESKKAEIQREIESLQAGVVPVLSESEQRERIRQIYQLASVLTGDFRRVEDEIRILDKELRIQIIEGDISRGDVLLSVMEREALLSTTEAGSAFEGFYQLLCDQNRAMEFREQLRSILSRPIGQQLSSSQHQFLSHLMRELSRESERVFRVRRRSEEGLRSYIESGAAAENQAVDRLLSKLERQALLLRDGDLDLMTETELSLPVGPIEIKSPESMRLRSPDDKLDTSGVEENANKREPSTSMLNCLDAVQVRQVANKVLNALKKHGPMSIARLAEENPLKSGLEELVAYLRVAKAVNATMLDEKEEVILVDKQGVKLKAFIPTYLLTAELFPKDIDELAL</sequence>
<organism evidence="2 3">
    <name type="scientific">Alishewanella aestuarii B11</name>
    <dbReference type="NCBI Taxonomy" id="1197174"/>
    <lineage>
        <taxon>Bacteria</taxon>
        <taxon>Pseudomonadati</taxon>
        <taxon>Pseudomonadota</taxon>
        <taxon>Gammaproteobacteria</taxon>
        <taxon>Alteromonadales</taxon>
        <taxon>Alteromonadaceae</taxon>
        <taxon>Alishewanella</taxon>
    </lineage>
</organism>
<evidence type="ECO:0008006" key="4">
    <source>
        <dbReference type="Google" id="ProtNLM"/>
    </source>
</evidence>
<evidence type="ECO:0000313" key="2">
    <source>
        <dbReference type="EMBL" id="EJI87071.1"/>
    </source>
</evidence>
<evidence type="ECO:0000256" key="1">
    <source>
        <dbReference type="SAM" id="MobiDB-lite"/>
    </source>
</evidence>
<dbReference type="Pfam" id="PF11855">
    <property type="entry name" value="DUF3375"/>
    <property type="match status" value="1"/>
</dbReference>
<dbReference type="Proteomes" id="UP000012043">
    <property type="component" value="Unassembled WGS sequence"/>
</dbReference>
<dbReference type="EMBL" id="ALAB01000001">
    <property type="protein sequence ID" value="EJI87071.1"/>
    <property type="molecule type" value="Genomic_DNA"/>
</dbReference>
<gene>
    <name evidence="2" type="ORF">AEST_01120</name>
</gene>
<dbReference type="AlphaFoldDB" id="J1QN80"/>
<dbReference type="InterPro" id="IPR021804">
    <property type="entry name" value="DUF3375"/>
</dbReference>
<feature type="compositionally biased region" description="Basic and acidic residues" evidence="1">
    <location>
        <begin position="363"/>
        <end position="377"/>
    </location>
</feature>
<reference evidence="2 3" key="1">
    <citation type="journal article" date="2012" name="J. Bacteriol.">
        <title>Genome Sequence of Pectin-Degrading Alishewanella aestuarii Strain B11T, Isolated from Tidal Flat Sediment.</title>
        <authorList>
            <person name="Jung J."/>
            <person name="Choi S."/>
            <person name="Chun J."/>
            <person name="Park W."/>
        </authorList>
    </citation>
    <scope>NUCLEOTIDE SEQUENCE [LARGE SCALE GENOMIC DNA]</scope>
    <source>
        <strain evidence="2 3">B11</strain>
    </source>
</reference>
<dbReference type="PATRIC" id="fig|1197174.4.peg.109"/>
<accession>J1QN80</accession>
<proteinExistence type="predicted"/>
<feature type="region of interest" description="Disordered" evidence="1">
    <location>
        <begin position="363"/>
        <end position="390"/>
    </location>
</feature>
<keyword evidence="3" id="KW-1185">Reference proteome</keyword>
<name>J1QN80_9ALTE</name>
<evidence type="ECO:0000313" key="3">
    <source>
        <dbReference type="Proteomes" id="UP000012043"/>
    </source>
</evidence>